<evidence type="ECO:0000256" key="2">
    <source>
        <dbReference type="ARBA" id="ARBA00005648"/>
    </source>
</evidence>
<dbReference type="InterPro" id="IPR045888">
    <property type="entry name" value="Erv"/>
</dbReference>
<accession>A0AAD5Y6Y0</accession>
<gene>
    <name evidence="10" type="ORF">HK103_006629</name>
</gene>
<comment type="subcellular location">
    <subcellularLocation>
        <location evidence="1">Membrane</location>
        <topology evidence="1">Multi-pass membrane protein</topology>
    </subcellularLocation>
</comment>
<dbReference type="FunFam" id="1.20.1080.10:FF:000069">
    <property type="entry name" value="Aquaporin-B"/>
    <property type="match status" value="1"/>
</dbReference>
<dbReference type="GO" id="GO:0015267">
    <property type="term" value="F:channel activity"/>
    <property type="evidence" value="ECO:0007669"/>
    <property type="project" value="InterPro"/>
</dbReference>
<dbReference type="InterPro" id="IPR012936">
    <property type="entry name" value="Erv_C"/>
</dbReference>
<dbReference type="Pfam" id="PF07970">
    <property type="entry name" value="COPIIcoated_ERV"/>
    <property type="match status" value="1"/>
</dbReference>
<feature type="domain" description="Endoplasmic reticulum vesicle transporter C-terminal" evidence="9">
    <location>
        <begin position="57"/>
        <end position="269"/>
    </location>
</feature>
<feature type="transmembrane region" description="Helical" evidence="8">
    <location>
        <begin position="548"/>
        <end position="572"/>
    </location>
</feature>
<evidence type="ECO:0000313" key="10">
    <source>
        <dbReference type="EMBL" id="KAJ3255086.1"/>
    </source>
</evidence>
<evidence type="ECO:0000256" key="4">
    <source>
        <dbReference type="ARBA" id="ARBA00022692"/>
    </source>
</evidence>
<dbReference type="GO" id="GO:0006890">
    <property type="term" value="P:retrograde vesicle-mediated transport, Golgi to endoplasmic reticulum"/>
    <property type="evidence" value="ECO:0007669"/>
    <property type="project" value="TreeGrafter"/>
</dbReference>
<evidence type="ECO:0000256" key="3">
    <source>
        <dbReference type="ARBA" id="ARBA00022448"/>
    </source>
</evidence>
<comment type="similarity">
    <text evidence="2">Belongs to the ERGIC family.</text>
</comment>
<sequence>MDVAGEHQNGADHLMHKSRLDPNGKLVEKKRGTLGDANKEMNEARNKTLTPGYCGSCYGAAMPNSGCCNTCDDVRLAYQKSGWGFEDPDKYEQCVHEGYSKMVKEQAHEGCNLSGYVQVSKVQGNFHFAPGPSFEIQGMHAHDLNDYRNHKQDWDFTHTINHLSFGQNGGFTNPLDGVSKKATGGNSILIEAYNTFQYYIKVVSTEFTYRNGSKLLTNQFAATEHQRDVTPMFGNIPTTMPEYRKPFTHFVTDLCAIVGGVFTVAGMVDGLLYTAEKRLLKKAELGKQESGFAEIKDSAAHSPDKLEEGGVQDFDNVEQVPLDEKWSWNPVDWVKGIYHEITTFNLEMTEKKRILLRAVFGEGLVTFLFLFIAMATAVNNGRQEVPESLVLSAIATAFSAVALIYSFADVSGAHFNPAVTFATMVTGKVSVRKGELNLTIGVAYIGIQLFAAVFATLALLVVFPGVGNSTQSIPDFVVVDLHPESHIVNAFFMELILTFILVYVIFATAFDTVDTKGVKVATSDENKKEHSGNNLTIYTTSGNTKAGFAPIAIGFTLGFLCFIGGTVSGGAFNPARAFGPALVSGQGWKNHWIYWVGDLTGAALAGYAQSCFAHEAQQSSSHIKTSKAK</sequence>
<evidence type="ECO:0000256" key="1">
    <source>
        <dbReference type="ARBA" id="ARBA00004141"/>
    </source>
</evidence>
<dbReference type="GO" id="GO:0005789">
    <property type="term" value="C:endoplasmic reticulum membrane"/>
    <property type="evidence" value="ECO:0007669"/>
    <property type="project" value="TreeGrafter"/>
</dbReference>
<dbReference type="InterPro" id="IPR022357">
    <property type="entry name" value="MIP_CS"/>
</dbReference>
<evidence type="ECO:0000256" key="8">
    <source>
        <dbReference type="SAM" id="Phobius"/>
    </source>
</evidence>
<feature type="transmembrane region" description="Helical" evidence="8">
    <location>
        <begin position="487"/>
        <end position="510"/>
    </location>
</feature>
<dbReference type="GO" id="GO:0000139">
    <property type="term" value="C:Golgi membrane"/>
    <property type="evidence" value="ECO:0007669"/>
    <property type="project" value="TreeGrafter"/>
</dbReference>
<dbReference type="Proteomes" id="UP001210925">
    <property type="component" value="Unassembled WGS sequence"/>
</dbReference>
<name>A0AAD5Y6Y0_9FUNG</name>
<comment type="caution">
    <text evidence="10">The sequence shown here is derived from an EMBL/GenBank/DDBJ whole genome shotgun (WGS) entry which is preliminary data.</text>
</comment>
<keyword evidence="6 8" id="KW-0472">Membrane</keyword>
<dbReference type="InterPro" id="IPR023271">
    <property type="entry name" value="Aquaporin-like"/>
</dbReference>
<feature type="compositionally biased region" description="Basic and acidic residues" evidence="7">
    <location>
        <begin position="9"/>
        <end position="42"/>
    </location>
</feature>
<feature type="transmembrane region" description="Helical" evidence="8">
    <location>
        <begin position="250"/>
        <end position="272"/>
    </location>
</feature>
<dbReference type="InterPro" id="IPR000425">
    <property type="entry name" value="MIP"/>
</dbReference>
<keyword evidence="5 8" id="KW-1133">Transmembrane helix</keyword>
<feature type="transmembrane region" description="Helical" evidence="8">
    <location>
        <begin position="354"/>
        <end position="377"/>
    </location>
</feature>
<dbReference type="PROSITE" id="PS00221">
    <property type="entry name" value="MIP"/>
    <property type="match status" value="1"/>
</dbReference>
<keyword evidence="3" id="KW-0813">Transport</keyword>
<feature type="transmembrane region" description="Helical" evidence="8">
    <location>
        <begin position="442"/>
        <end position="467"/>
    </location>
</feature>
<reference evidence="10" key="1">
    <citation type="submission" date="2020-05" db="EMBL/GenBank/DDBJ databases">
        <title>Phylogenomic resolution of chytrid fungi.</title>
        <authorList>
            <person name="Stajich J.E."/>
            <person name="Amses K."/>
            <person name="Simmons R."/>
            <person name="Seto K."/>
            <person name="Myers J."/>
            <person name="Bonds A."/>
            <person name="Quandt C.A."/>
            <person name="Barry K."/>
            <person name="Liu P."/>
            <person name="Grigoriev I."/>
            <person name="Longcore J.E."/>
            <person name="James T.Y."/>
        </authorList>
    </citation>
    <scope>NUCLEOTIDE SEQUENCE</scope>
    <source>
        <strain evidence="10">PLAUS21</strain>
    </source>
</reference>
<dbReference type="GO" id="GO:0030134">
    <property type="term" value="C:COPII-coated ER to Golgi transport vesicle"/>
    <property type="evidence" value="ECO:0007669"/>
    <property type="project" value="TreeGrafter"/>
</dbReference>
<dbReference type="GO" id="GO:0006888">
    <property type="term" value="P:endoplasmic reticulum to Golgi vesicle-mediated transport"/>
    <property type="evidence" value="ECO:0007669"/>
    <property type="project" value="TreeGrafter"/>
</dbReference>
<dbReference type="PRINTS" id="PR00783">
    <property type="entry name" value="MINTRINSICP"/>
</dbReference>
<evidence type="ECO:0000256" key="5">
    <source>
        <dbReference type="ARBA" id="ARBA00022989"/>
    </source>
</evidence>
<dbReference type="AlphaFoldDB" id="A0AAD5Y6Y0"/>
<dbReference type="CDD" id="cd00333">
    <property type="entry name" value="MIP"/>
    <property type="match status" value="1"/>
</dbReference>
<evidence type="ECO:0000259" key="9">
    <source>
        <dbReference type="Pfam" id="PF07970"/>
    </source>
</evidence>
<proteinExistence type="inferred from homology"/>
<protein>
    <recommendedName>
        <fullName evidence="9">Endoplasmic reticulum vesicle transporter C-terminal domain-containing protein</fullName>
    </recommendedName>
</protein>
<keyword evidence="11" id="KW-1185">Reference proteome</keyword>
<dbReference type="SUPFAM" id="SSF81338">
    <property type="entry name" value="Aquaporin-like"/>
    <property type="match status" value="1"/>
</dbReference>
<feature type="transmembrane region" description="Helical" evidence="8">
    <location>
        <begin position="389"/>
        <end position="408"/>
    </location>
</feature>
<organism evidence="10 11">
    <name type="scientific">Boothiomyces macroporosus</name>
    <dbReference type="NCBI Taxonomy" id="261099"/>
    <lineage>
        <taxon>Eukaryota</taxon>
        <taxon>Fungi</taxon>
        <taxon>Fungi incertae sedis</taxon>
        <taxon>Chytridiomycota</taxon>
        <taxon>Chytridiomycota incertae sedis</taxon>
        <taxon>Chytridiomycetes</taxon>
        <taxon>Rhizophydiales</taxon>
        <taxon>Terramycetaceae</taxon>
        <taxon>Boothiomyces</taxon>
    </lineage>
</organism>
<evidence type="ECO:0000256" key="6">
    <source>
        <dbReference type="ARBA" id="ARBA00023136"/>
    </source>
</evidence>
<dbReference type="Gene3D" id="1.20.1080.10">
    <property type="entry name" value="Glycerol uptake facilitator protein"/>
    <property type="match status" value="1"/>
</dbReference>
<dbReference type="PANTHER" id="PTHR10984">
    <property type="entry name" value="ENDOPLASMIC RETICULUM-GOLGI INTERMEDIATE COMPARTMENT PROTEIN"/>
    <property type="match status" value="1"/>
</dbReference>
<evidence type="ECO:0000256" key="7">
    <source>
        <dbReference type="SAM" id="MobiDB-lite"/>
    </source>
</evidence>
<feature type="region of interest" description="Disordered" evidence="7">
    <location>
        <begin position="1"/>
        <end position="42"/>
    </location>
</feature>
<keyword evidence="4 8" id="KW-0812">Transmembrane</keyword>
<dbReference type="EMBL" id="JADGKB010000072">
    <property type="protein sequence ID" value="KAJ3255086.1"/>
    <property type="molecule type" value="Genomic_DNA"/>
</dbReference>
<dbReference type="Pfam" id="PF00230">
    <property type="entry name" value="MIP"/>
    <property type="match status" value="2"/>
</dbReference>
<evidence type="ECO:0000313" key="11">
    <source>
        <dbReference type="Proteomes" id="UP001210925"/>
    </source>
</evidence>
<dbReference type="PANTHER" id="PTHR10984:SF25">
    <property type="entry name" value="ENDOPLASMIC RETICULUM-GOLGI INTERMEDIATE COMPARTMENT PROTEIN 3"/>
    <property type="match status" value="1"/>
</dbReference>